<dbReference type="InterPro" id="IPR036291">
    <property type="entry name" value="NAD(P)-bd_dom_sf"/>
</dbReference>
<evidence type="ECO:0000256" key="2">
    <source>
        <dbReference type="ARBA" id="ARBA00006484"/>
    </source>
</evidence>
<evidence type="ECO:0000256" key="6">
    <source>
        <dbReference type="ARBA" id="ARBA00023002"/>
    </source>
</evidence>
<dbReference type="SUPFAM" id="SSF51735">
    <property type="entry name" value="NAD(P)-binding Rossmann-fold domains"/>
    <property type="match status" value="1"/>
</dbReference>
<name>A0A4S4D926_CAMSN</name>
<dbReference type="Pfam" id="PF13561">
    <property type="entry name" value="adh_short_C2"/>
    <property type="match status" value="1"/>
</dbReference>
<dbReference type="GO" id="GO:0004316">
    <property type="term" value="F:3-oxoacyl-[acyl-carrier-protein] reductase (NADPH) activity"/>
    <property type="evidence" value="ECO:0007669"/>
    <property type="project" value="UniProtKB-EC"/>
</dbReference>
<organism evidence="9 10">
    <name type="scientific">Camellia sinensis var. sinensis</name>
    <name type="common">China tea</name>
    <dbReference type="NCBI Taxonomy" id="542762"/>
    <lineage>
        <taxon>Eukaryota</taxon>
        <taxon>Viridiplantae</taxon>
        <taxon>Streptophyta</taxon>
        <taxon>Embryophyta</taxon>
        <taxon>Tracheophyta</taxon>
        <taxon>Spermatophyta</taxon>
        <taxon>Magnoliopsida</taxon>
        <taxon>eudicotyledons</taxon>
        <taxon>Gunneridae</taxon>
        <taxon>Pentapetalae</taxon>
        <taxon>asterids</taxon>
        <taxon>Ericales</taxon>
        <taxon>Theaceae</taxon>
        <taxon>Camellia</taxon>
    </lineage>
</organism>
<dbReference type="AlphaFoldDB" id="A0A4S4D926"/>
<dbReference type="Proteomes" id="UP000306102">
    <property type="component" value="Unassembled WGS sequence"/>
</dbReference>
<dbReference type="PRINTS" id="PR00080">
    <property type="entry name" value="SDRFAMILY"/>
</dbReference>
<keyword evidence="6" id="KW-0560">Oxidoreductase</keyword>
<keyword evidence="10" id="KW-1185">Reference proteome</keyword>
<accession>A0A4S4D926</accession>
<comment type="caution">
    <text evidence="9">The sequence shown here is derived from an EMBL/GenBank/DDBJ whole genome shotgun (WGS) entry which is preliminary data.</text>
</comment>
<evidence type="ECO:0000256" key="5">
    <source>
        <dbReference type="ARBA" id="ARBA00022832"/>
    </source>
</evidence>
<dbReference type="STRING" id="542762.A0A4S4D926"/>
<gene>
    <name evidence="9" type="ORF">TEA_029569</name>
</gene>
<evidence type="ECO:0000256" key="4">
    <source>
        <dbReference type="ARBA" id="ARBA00022516"/>
    </source>
</evidence>
<sequence>MAASSVAGSAVIAFKSAEFGSNSGDLRASHFSPITGRVRSIQLRLNSHCGSRTSFATSGVKAQVATVEQSSTGVTQNVEAPVVVVTGASRGIGKAIALALGKAGCKVLVNYARSSKEAEEVCKEIKTCGGQAITFGGDVSKEADVESMIKTAVDAWGTVDILINNAGITRDGLLMRLKTAQWKEVIDLNLTGITRDGLLMRLKTAQWKEVIDLNLTGVYLCTQAAAKIMMKKKKGRIINIASVVGLVGNVGQANYSAAKAGVLGLTKTVAREYASRNINVNAVAPGFIASDMTAKLGGDIEKKILETIPLGRYGQPEEVAGLVEFLALSPAASYITGQVLTVDGGMVM</sequence>
<dbReference type="InterPro" id="IPR002347">
    <property type="entry name" value="SDR_fam"/>
</dbReference>
<dbReference type="PANTHER" id="PTHR42879">
    <property type="entry name" value="3-OXOACYL-(ACYL-CARRIER-PROTEIN) REDUCTASE"/>
    <property type="match status" value="1"/>
</dbReference>
<dbReference type="EC" id="1.1.1.100" evidence="3"/>
<reference evidence="9 10" key="1">
    <citation type="journal article" date="2018" name="Proc. Natl. Acad. Sci. U.S.A.">
        <title>Draft genome sequence of Camellia sinensis var. sinensis provides insights into the evolution of the tea genome and tea quality.</title>
        <authorList>
            <person name="Wei C."/>
            <person name="Yang H."/>
            <person name="Wang S."/>
            <person name="Zhao J."/>
            <person name="Liu C."/>
            <person name="Gao L."/>
            <person name="Xia E."/>
            <person name="Lu Y."/>
            <person name="Tai Y."/>
            <person name="She G."/>
            <person name="Sun J."/>
            <person name="Cao H."/>
            <person name="Tong W."/>
            <person name="Gao Q."/>
            <person name="Li Y."/>
            <person name="Deng W."/>
            <person name="Jiang X."/>
            <person name="Wang W."/>
            <person name="Chen Q."/>
            <person name="Zhang S."/>
            <person name="Li H."/>
            <person name="Wu J."/>
            <person name="Wang P."/>
            <person name="Li P."/>
            <person name="Shi C."/>
            <person name="Zheng F."/>
            <person name="Jian J."/>
            <person name="Huang B."/>
            <person name="Shan D."/>
            <person name="Shi M."/>
            <person name="Fang C."/>
            <person name="Yue Y."/>
            <person name="Li F."/>
            <person name="Li D."/>
            <person name="Wei S."/>
            <person name="Han B."/>
            <person name="Jiang C."/>
            <person name="Yin Y."/>
            <person name="Xia T."/>
            <person name="Zhang Z."/>
            <person name="Bennetzen J.L."/>
            <person name="Zhao S."/>
            <person name="Wan X."/>
        </authorList>
    </citation>
    <scope>NUCLEOTIDE SEQUENCE [LARGE SCALE GENOMIC DNA]</scope>
    <source>
        <strain evidence="10">cv. Shuchazao</strain>
        <tissue evidence="9">Leaf</tissue>
    </source>
</reference>
<dbReference type="PROSITE" id="PS00061">
    <property type="entry name" value="ADH_SHORT"/>
    <property type="match status" value="1"/>
</dbReference>
<evidence type="ECO:0000256" key="8">
    <source>
        <dbReference type="ARBA" id="ARBA00048508"/>
    </source>
</evidence>
<dbReference type="Gene3D" id="3.40.50.720">
    <property type="entry name" value="NAD(P)-binding Rossmann-like Domain"/>
    <property type="match status" value="2"/>
</dbReference>
<dbReference type="InterPro" id="IPR020904">
    <property type="entry name" value="Sc_DH/Rdtase_CS"/>
</dbReference>
<dbReference type="CDD" id="cd05333">
    <property type="entry name" value="BKR_SDR_c"/>
    <property type="match status" value="1"/>
</dbReference>
<dbReference type="GO" id="GO:0006633">
    <property type="term" value="P:fatty acid biosynthetic process"/>
    <property type="evidence" value="ECO:0007669"/>
    <property type="project" value="UniProtKB-KW"/>
</dbReference>
<dbReference type="EMBL" id="SDRB02012093">
    <property type="protein sequence ID" value="THF98974.1"/>
    <property type="molecule type" value="Genomic_DNA"/>
</dbReference>
<keyword evidence="5" id="KW-0276">Fatty acid metabolism</keyword>
<evidence type="ECO:0000256" key="7">
    <source>
        <dbReference type="ARBA" id="ARBA00023160"/>
    </source>
</evidence>
<comment type="catalytic activity">
    <reaction evidence="8">
        <text>a (3R)-hydroxyacyl-[ACP] + NADP(+) = a 3-oxoacyl-[ACP] + NADPH + H(+)</text>
        <dbReference type="Rhea" id="RHEA:17397"/>
        <dbReference type="Rhea" id="RHEA-COMP:9916"/>
        <dbReference type="Rhea" id="RHEA-COMP:9945"/>
        <dbReference type="ChEBI" id="CHEBI:15378"/>
        <dbReference type="ChEBI" id="CHEBI:57783"/>
        <dbReference type="ChEBI" id="CHEBI:58349"/>
        <dbReference type="ChEBI" id="CHEBI:78776"/>
        <dbReference type="ChEBI" id="CHEBI:78827"/>
        <dbReference type="EC" id="1.1.1.100"/>
    </reaction>
</comment>
<dbReference type="PRINTS" id="PR00081">
    <property type="entry name" value="GDHRDH"/>
</dbReference>
<comment type="similarity">
    <text evidence="2">Belongs to the short-chain dehydrogenases/reductases (SDR) family.</text>
</comment>
<keyword evidence="7" id="KW-0275">Fatty acid biosynthesis</keyword>
<evidence type="ECO:0000313" key="10">
    <source>
        <dbReference type="Proteomes" id="UP000306102"/>
    </source>
</evidence>
<evidence type="ECO:0000313" key="9">
    <source>
        <dbReference type="EMBL" id="THF98974.1"/>
    </source>
</evidence>
<evidence type="ECO:0000256" key="3">
    <source>
        <dbReference type="ARBA" id="ARBA00012948"/>
    </source>
</evidence>
<keyword evidence="7" id="KW-0443">Lipid metabolism</keyword>
<protein>
    <recommendedName>
        <fullName evidence="3">3-oxoacyl-[acyl-carrier-protein] reductase</fullName>
        <ecNumber evidence="3">1.1.1.100</ecNumber>
    </recommendedName>
</protein>
<proteinExistence type="inferred from homology"/>
<dbReference type="FunFam" id="3.40.50.720:FF:000173">
    <property type="entry name" value="3-oxoacyl-[acyl-carrier protein] reductase"/>
    <property type="match status" value="1"/>
</dbReference>
<keyword evidence="4" id="KW-0444">Lipid biosynthesis</keyword>
<comment type="pathway">
    <text evidence="1">Lipid metabolism; fatty acid biosynthesis.</text>
</comment>
<dbReference type="InterPro" id="IPR050259">
    <property type="entry name" value="SDR"/>
</dbReference>
<dbReference type="PANTHER" id="PTHR42879:SF2">
    <property type="entry name" value="3-OXOACYL-[ACYL-CARRIER-PROTEIN] REDUCTASE FABG"/>
    <property type="match status" value="1"/>
</dbReference>
<evidence type="ECO:0000256" key="1">
    <source>
        <dbReference type="ARBA" id="ARBA00005194"/>
    </source>
</evidence>